<dbReference type="InterPro" id="IPR014284">
    <property type="entry name" value="RNA_pol_sigma-70_dom"/>
</dbReference>
<keyword evidence="5" id="KW-0804">Transcription</keyword>
<protein>
    <submittedName>
        <fullName evidence="8">RNA polymerase sigma24 factor</fullName>
    </submittedName>
</protein>
<evidence type="ECO:0000256" key="3">
    <source>
        <dbReference type="ARBA" id="ARBA00023082"/>
    </source>
</evidence>
<dbReference type="InterPro" id="IPR013324">
    <property type="entry name" value="RNA_pol_sigma_r3/r4-like"/>
</dbReference>
<dbReference type="PANTHER" id="PTHR43133:SF50">
    <property type="entry name" value="ECF RNA POLYMERASE SIGMA FACTOR SIGM"/>
    <property type="match status" value="1"/>
</dbReference>
<dbReference type="PANTHER" id="PTHR43133">
    <property type="entry name" value="RNA POLYMERASE ECF-TYPE SIGMA FACTO"/>
    <property type="match status" value="1"/>
</dbReference>
<dbReference type="GO" id="GO:0006352">
    <property type="term" value="P:DNA-templated transcription initiation"/>
    <property type="evidence" value="ECO:0007669"/>
    <property type="project" value="InterPro"/>
</dbReference>
<reference evidence="8" key="1">
    <citation type="submission" date="2021-01" db="EMBL/GenBank/DDBJ databases">
        <title>Whole genome shotgun sequence of Virgisporangium ochraceum NBRC 16418.</title>
        <authorList>
            <person name="Komaki H."/>
            <person name="Tamura T."/>
        </authorList>
    </citation>
    <scope>NUCLEOTIDE SEQUENCE</scope>
    <source>
        <strain evidence="8">NBRC 16418</strain>
    </source>
</reference>
<dbReference type="CDD" id="cd06171">
    <property type="entry name" value="Sigma70_r4"/>
    <property type="match status" value="1"/>
</dbReference>
<dbReference type="GO" id="GO:0003677">
    <property type="term" value="F:DNA binding"/>
    <property type="evidence" value="ECO:0007669"/>
    <property type="project" value="UniProtKB-KW"/>
</dbReference>
<sequence length="166" mass="18329">MPGDIERFESFYLGSRQRVLGCVYMATGDLGEAQDAVQEAYVRAWQRWRRFDRGSDPEAWVRLVATRIAISRWRSLRSRARAYLRHGVSAAVPPPDPDRVDLVAAMRRLSPDQRMAIALHYFGGMSVAEVAEQTGAPTGTIKARLARGRAALAPYLAGPTEGEAGV</sequence>
<dbReference type="InterPro" id="IPR013249">
    <property type="entry name" value="RNA_pol_sigma70_r4_t2"/>
</dbReference>
<organism evidence="8 9">
    <name type="scientific">Virgisporangium ochraceum</name>
    <dbReference type="NCBI Taxonomy" id="65505"/>
    <lineage>
        <taxon>Bacteria</taxon>
        <taxon>Bacillati</taxon>
        <taxon>Actinomycetota</taxon>
        <taxon>Actinomycetes</taxon>
        <taxon>Micromonosporales</taxon>
        <taxon>Micromonosporaceae</taxon>
        <taxon>Virgisporangium</taxon>
    </lineage>
</organism>
<evidence type="ECO:0000256" key="4">
    <source>
        <dbReference type="ARBA" id="ARBA00023125"/>
    </source>
</evidence>
<proteinExistence type="inferred from homology"/>
<dbReference type="InterPro" id="IPR007627">
    <property type="entry name" value="RNA_pol_sigma70_r2"/>
</dbReference>
<evidence type="ECO:0000256" key="2">
    <source>
        <dbReference type="ARBA" id="ARBA00023015"/>
    </source>
</evidence>
<evidence type="ECO:0000259" key="6">
    <source>
        <dbReference type="Pfam" id="PF04542"/>
    </source>
</evidence>
<dbReference type="InterPro" id="IPR039425">
    <property type="entry name" value="RNA_pol_sigma-70-like"/>
</dbReference>
<gene>
    <name evidence="8" type="ORF">Voc01_074870</name>
</gene>
<dbReference type="NCBIfam" id="TIGR02937">
    <property type="entry name" value="sigma70-ECF"/>
    <property type="match status" value="1"/>
</dbReference>
<feature type="domain" description="RNA polymerase sigma-70 region 2" evidence="6">
    <location>
        <begin position="16"/>
        <end position="77"/>
    </location>
</feature>
<dbReference type="RefSeq" id="WP_203932422.1">
    <property type="nucleotide sequence ID" value="NZ_BOPH01000102.1"/>
</dbReference>
<dbReference type="InterPro" id="IPR013325">
    <property type="entry name" value="RNA_pol_sigma_r2"/>
</dbReference>
<keyword evidence="9" id="KW-1185">Reference proteome</keyword>
<evidence type="ECO:0000313" key="8">
    <source>
        <dbReference type="EMBL" id="GIJ72570.1"/>
    </source>
</evidence>
<dbReference type="AlphaFoldDB" id="A0A8J4A2C7"/>
<dbReference type="EMBL" id="BOPH01000102">
    <property type="protein sequence ID" value="GIJ72570.1"/>
    <property type="molecule type" value="Genomic_DNA"/>
</dbReference>
<comment type="similarity">
    <text evidence="1">Belongs to the sigma-70 factor family. ECF subfamily.</text>
</comment>
<dbReference type="Pfam" id="PF04542">
    <property type="entry name" value="Sigma70_r2"/>
    <property type="match status" value="1"/>
</dbReference>
<feature type="domain" description="RNA polymerase sigma factor 70 region 4 type 2" evidence="7">
    <location>
        <begin position="101"/>
        <end position="152"/>
    </location>
</feature>
<dbReference type="InterPro" id="IPR036388">
    <property type="entry name" value="WH-like_DNA-bd_sf"/>
</dbReference>
<name>A0A8J4A2C7_9ACTN</name>
<evidence type="ECO:0000256" key="1">
    <source>
        <dbReference type="ARBA" id="ARBA00010641"/>
    </source>
</evidence>
<dbReference type="SUPFAM" id="SSF88946">
    <property type="entry name" value="Sigma2 domain of RNA polymerase sigma factors"/>
    <property type="match status" value="1"/>
</dbReference>
<dbReference type="Pfam" id="PF08281">
    <property type="entry name" value="Sigma70_r4_2"/>
    <property type="match status" value="1"/>
</dbReference>
<dbReference type="Gene3D" id="1.10.10.10">
    <property type="entry name" value="Winged helix-like DNA-binding domain superfamily/Winged helix DNA-binding domain"/>
    <property type="match status" value="1"/>
</dbReference>
<evidence type="ECO:0000313" key="9">
    <source>
        <dbReference type="Proteomes" id="UP000635606"/>
    </source>
</evidence>
<evidence type="ECO:0000259" key="7">
    <source>
        <dbReference type="Pfam" id="PF08281"/>
    </source>
</evidence>
<accession>A0A8J4A2C7</accession>
<dbReference type="SUPFAM" id="SSF88659">
    <property type="entry name" value="Sigma3 and sigma4 domains of RNA polymerase sigma factors"/>
    <property type="match status" value="1"/>
</dbReference>
<dbReference type="Gene3D" id="1.10.1740.10">
    <property type="match status" value="1"/>
</dbReference>
<keyword evidence="4" id="KW-0238">DNA-binding</keyword>
<dbReference type="GO" id="GO:0016987">
    <property type="term" value="F:sigma factor activity"/>
    <property type="evidence" value="ECO:0007669"/>
    <property type="project" value="UniProtKB-KW"/>
</dbReference>
<comment type="caution">
    <text evidence="8">The sequence shown here is derived from an EMBL/GenBank/DDBJ whole genome shotgun (WGS) entry which is preliminary data.</text>
</comment>
<keyword evidence="3" id="KW-0731">Sigma factor</keyword>
<keyword evidence="2" id="KW-0805">Transcription regulation</keyword>
<dbReference type="Proteomes" id="UP000635606">
    <property type="component" value="Unassembled WGS sequence"/>
</dbReference>
<evidence type="ECO:0000256" key="5">
    <source>
        <dbReference type="ARBA" id="ARBA00023163"/>
    </source>
</evidence>